<sequence>MKPDVKGDRQNDANKLFHSLSEIEKNVADLELLSRHLSGFLNERGRLYNAKTCAHLYETLSDVCSGSMGCFKGFDSLRDKLWTRLSDVELYHLEIMYTIGYMESCKDKNANSFQHDPMILHHIGSRLNSLLTSSLGVLYPLLVSASEFWLLEASRMVSCGHLMETVQQVSMSVLLHWESEDRLVIKNMKKFLDALFSLEPAGVSGTFHDWMTETLIDEHILMGPLAVTGSVLLSKGRLHCLMPVLKFLGPVKLLQRCPYLTTSLLIAMGHNYTAATAADVLLQLVSMCTLDNVAKEPILTSHIIDPLTQYILYERLDCTSVQEAFGSVDTPIDTTRANRRINFACQCLRKDFATLLLPVLPSRELMTPENAEELVCPRKTLLEHILHALSLLMCSEKDLPTLRYHRHFLWLHFFNLHADKLSLLASKEDLTPLVNGLFHADDYLRAVAFSGLVNLARAVLTSPSQLRVDIARVLTDPDSYTLFFLLGIILLNGSTNPVARKYLVTSFNELLRGIRNACASVDVKSVTSFPRRLSSAPKSVLLEASLTDLFKCVQFGLSGILPSSVMPALQRKTISVNWLCYLIQFFSPLWSKLPSFEFSAEIPSPLHHQNAFWPGMTYQRMKVNVELMYTIIGLLNLNESESDVYGQWRTGYTSASLLNIRRLVEKLACDFCWDYKSPAMLHSLLDSLRLLKPDLQPQLLDLVTMTWHDISSVLTDDQCATLLASALRWCDSFNVVEYSAGGNLLLYWYTHGCAKTVELQVAFNEAFHRKLVSLSNAELHGQLLTIAKHEPGIGYLVALDQLFATLLPNHAVAEDSLINSVELIELCLRLSNLCLTTMGCDPWSPSAQNTDVASKPQKGASSFRELGESILRVALGEQTDKGRPTGGQQRSELDSENDVDLIRLLPEYQHILSWSWNSLRYSASILSRWAVLHAGDAEPHVRNLCTQIGYQLVHILLHCRHRGTVEAVCVSLQHYLSTAQRLQETNNSISLVSCEQVLNLCWTVLCHYGYSVTRRAAGLWPAVKAALLAEQARKDQRVPVLLIRWLTQLIDLARHNPGESHTGTTTEEMTDSPRALALHLLRGIFCDSRLRPHLQPVPEMIYSNFLIHALEFAVLPTFSDSDWTVSNAGLQLHSALVLRLTGTNSGRAPSTSIEIFGKYTTLLELCLRELEMAAKLQISRPSRTTQVIPILTLFGRLSPGAWTDSQLNKRARSTICHFLLHHNSSAIREMAARAYLVFLPLMDQSGNLDSSLELSRVGPLQLLKSESNRFRSEPFTANAIHGQLCLLRAWLTQPVSCHVLQNRKSSFHWDNALTYLDRLMTTRSPGAFILAHHLCNLMSLAVDPDNSPCVRTRFLSWLSTNNVRLLSATITPFHLEAILTLHLLAHRICGEFPHLDVTLSPDVTPTVLHRLLCIAEDSDIGGWVPNLLNYWTQRTELHRTHPMLCWRIVEVWSSVLSAHSTTESPTLTHALTDISVLPMLKHLLDDGCDSIHQSMALLCAAACFCDQLNSSCLPEYRSPPQWWLHTLSDCLSPACPESARIIAGEAILIWNERLCHQPSAALFSDTEQCRFFIKTLFFALFDACNEVRTKIGCFIHQRLCNMPTKYLQQPVCHLISVLRLLDNMLPSWLPFPESQLMCLYDIWWGIMDDLIERISEESFMRKRQALYEREVDNDFCEPRLLFQFLFERLLRTDFKILKHHKQVLDDVIARAHGRISVLEPLCSMSSASTSPSVHAWNVGMSFLADLRANLSVDSPDIPM</sequence>
<dbReference type="PANTHER" id="PTHR14387:SF0">
    <property type="entry name" value="DUF2428 DOMAIN-CONTAINING PROTEIN"/>
    <property type="match status" value="1"/>
</dbReference>
<dbReference type="EMBL" id="SJOL01001097">
    <property type="protein sequence ID" value="TGZ75102.1"/>
    <property type="molecule type" value="Genomic_DNA"/>
</dbReference>
<evidence type="ECO:0000259" key="4">
    <source>
        <dbReference type="Pfam" id="PF25151"/>
    </source>
</evidence>
<keyword evidence="2" id="KW-0819">tRNA processing</keyword>
<dbReference type="STRING" id="147828.A0A4S2MEQ0"/>
<keyword evidence="6" id="KW-1185">Reference proteome</keyword>
<dbReference type="InterPro" id="IPR019442">
    <property type="entry name" value="THADA/TRM732_DUF2428"/>
</dbReference>
<proteinExistence type="inferred from homology"/>
<evidence type="ECO:0000256" key="2">
    <source>
        <dbReference type="ARBA" id="ARBA00022694"/>
    </source>
</evidence>
<protein>
    <submittedName>
        <fullName evidence="5">Uncharacterized protein</fullName>
    </submittedName>
</protein>
<dbReference type="PANTHER" id="PTHR14387">
    <property type="entry name" value="THADA/DEATH RECEPTOR INTERACTING PROTEIN"/>
    <property type="match status" value="1"/>
</dbReference>
<comment type="similarity">
    <text evidence="1">Belongs to the THADA family.</text>
</comment>
<dbReference type="GO" id="GO:0005829">
    <property type="term" value="C:cytosol"/>
    <property type="evidence" value="ECO:0007669"/>
    <property type="project" value="TreeGrafter"/>
</dbReference>
<reference evidence="5 6" key="1">
    <citation type="journal article" date="2019" name="BMC Genomics">
        <title>New insights from Opisthorchis felineus genome: update on genomics of the epidemiologically important liver flukes.</title>
        <authorList>
            <person name="Ershov N.I."/>
            <person name="Mordvinov V.A."/>
            <person name="Prokhortchouk E.B."/>
            <person name="Pakharukova M.Y."/>
            <person name="Gunbin K.V."/>
            <person name="Ustyantsev K."/>
            <person name="Genaev M.A."/>
            <person name="Blinov A.G."/>
            <person name="Mazur A."/>
            <person name="Boulygina E."/>
            <person name="Tsygankova S."/>
            <person name="Khrameeva E."/>
            <person name="Chekanov N."/>
            <person name="Fan G."/>
            <person name="Xiao A."/>
            <person name="Zhang H."/>
            <person name="Xu X."/>
            <person name="Yang H."/>
            <person name="Solovyev V."/>
            <person name="Lee S.M."/>
            <person name="Liu X."/>
            <person name="Afonnikov D.A."/>
            <person name="Skryabin K.G."/>
        </authorList>
    </citation>
    <scope>NUCLEOTIDE SEQUENCE [LARGE SCALE GENOMIC DNA]</scope>
    <source>
        <strain evidence="5">AK-0245</strain>
        <tissue evidence="5">Whole organism</tissue>
    </source>
</reference>
<dbReference type="GO" id="GO:0030488">
    <property type="term" value="P:tRNA methylation"/>
    <property type="evidence" value="ECO:0007669"/>
    <property type="project" value="TreeGrafter"/>
</dbReference>
<feature type="domain" description="DUF2428" evidence="3">
    <location>
        <begin position="823"/>
        <end position="1097"/>
    </location>
</feature>
<dbReference type="Pfam" id="PF10350">
    <property type="entry name" value="DUF2428"/>
    <property type="match status" value="1"/>
</dbReference>
<dbReference type="Pfam" id="PF25151">
    <property type="entry name" value="TPR_Trm732_C"/>
    <property type="match status" value="1"/>
</dbReference>
<dbReference type="SUPFAM" id="SSF48371">
    <property type="entry name" value="ARM repeat"/>
    <property type="match status" value="1"/>
</dbReference>
<feature type="domain" description="tRNA (32-2'-O)-methyltransferase regulator THADA-like C-terminal TPR repeats region" evidence="4">
    <location>
        <begin position="1127"/>
        <end position="1288"/>
    </location>
</feature>
<name>A0A4S2MEQ0_OPIFE</name>
<dbReference type="InterPro" id="IPR016024">
    <property type="entry name" value="ARM-type_fold"/>
</dbReference>
<accession>A0A4S2MEQ0</accession>
<dbReference type="Proteomes" id="UP000308267">
    <property type="component" value="Unassembled WGS sequence"/>
</dbReference>
<organism evidence="5 6">
    <name type="scientific">Opisthorchis felineus</name>
    <dbReference type="NCBI Taxonomy" id="147828"/>
    <lineage>
        <taxon>Eukaryota</taxon>
        <taxon>Metazoa</taxon>
        <taxon>Spiralia</taxon>
        <taxon>Lophotrochozoa</taxon>
        <taxon>Platyhelminthes</taxon>
        <taxon>Trematoda</taxon>
        <taxon>Digenea</taxon>
        <taxon>Opisthorchiida</taxon>
        <taxon>Opisthorchiata</taxon>
        <taxon>Opisthorchiidae</taxon>
        <taxon>Opisthorchis</taxon>
    </lineage>
</organism>
<comment type="caution">
    <text evidence="5">The sequence shown here is derived from an EMBL/GenBank/DDBJ whole genome shotgun (WGS) entry which is preliminary data.</text>
</comment>
<evidence type="ECO:0000259" key="3">
    <source>
        <dbReference type="Pfam" id="PF10350"/>
    </source>
</evidence>
<dbReference type="InterPro" id="IPR051954">
    <property type="entry name" value="tRNA_methyltransferase_THADA"/>
</dbReference>
<evidence type="ECO:0000313" key="6">
    <source>
        <dbReference type="Proteomes" id="UP000308267"/>
    </source>
</evidence>
<gene>
    <name evidence="5" type="ORF">CRM22_000571</name>
</gene>
<dbReference type="OrthoDB" id="6614653at2759"/>
<evidence type="ECO:0000313" key="5">
    <source>
        <dbReference type="EMBL" id="TGZ75102.1"/>
    </source>
</evidence>
<dbReference type="InterPro" id="IPR056842">
    <property type="entry name" value="THADA-like_TPR_C"/>
</dbReference>
<evidence type="ECO:0000256" key="1">
    <source>
        <dbReference type="ARBA" id="ARBA00010409"/>
    </source>
</evidence>